<accession>A0A9P6HQ05</accession>
<feature type="compositionally biased region" description="Pro residues" evidence="8">
    <location>
        <begin position="297"/>
        <end position="308"/>
    </location>
</feature>
<keyword evidence="6 7" id="KW-0067">ATP-binding</keyword>
<dbReference type="SMART" id="SM00220">
    <property type="entry name" value="S_TKc"/>
    <property type="match status" value="1"/>
</dbReference>
<dbReference type="SUPFAM" id="SSF56112">
    <property type="entry name" value="Protein kinase-like (PK-like)"/>
    <property type="match status" value="1"/>
</dbReference>
<feature type="compositionally biased region" description="Basic and acidic residues" evidence="8">
    <location>
        <begin position="310"/>
        <end position="324"/>
    </location>
</feature>
<evidence type="ECO:0000256" key="8">
    <source>
        <dbReference type="SAM" id="MobiDB-lite"/>
    </source>
</evidence>
<dbReference type="PANTHER" id="PTHR24351">
    <property type="entry name" value="RIBOSOMAL PROTEIN S6 KINASE"/>
    <property type="match status" value="1"/>
</dbReference>
<evidence type="ECO:0000259" key="9">
    <source>
        <dbReference type="PROSITE" id="PS50011"/>
    </source>
</evidence>
<dbReference type="InterPro" id="IPR000719">
    <property type="entry name" value="Prot_kinase_dom"/>
</dbReference>
<evidence type="ECO:0000313" key="10">
    <source>
        <dbReference type="EMBL" id="KAF9791201.1"/>
    </source>
</evidence>
<feature type="binding site" evidence="7">
    <location>
        <position position="394"/>
    </location>
    <ligand>
        <name>ATP</name>
        <dbReference type="ChEBI" id="CHEBI:30616"/>
    </ligand>
</feature>
<dbReference type="Gene3D" id="1.10.510.10">
    <property type="entry name" value="Transferase(Phosphotransferase) domain 1"/>
    <property type="match status" value="1"/>
</dbReference>
<dbReference type="OrthoDB" id="1668230at2759"/>
<reference evidence="10" key="2">
    <citation type="submission" date="2020-11" db="EMBL/GenBank/DDBJ databases">
        <authorList>
            <consortium name="DOE Joint Genome Institute"/>
            <person name="Kuo A."/>
            <person name="Miyauchi S."/>
            <person name="Kiss E."/>
            <person name="Drula E."/>
            <person name="Kohler A."/>
            <person name="Sanchez-Garcia M."/>
            <person name="Andreopoulos B."/>
            <person name="Barry K.W."/>
            <person name="Bonito G."/>
            <person name="Buee M."/>
            <person name="Carver A."/>
            <person name="Chen C."/>
            <person name="Cichocki N."/>
            <person name="Clum A."/>
            <person name="Culley D."/>
            <person name="Crous P.W."/>
            <person name="Fauchery L."/>
            <person name="Girlanda M."/>
            <person name="Hayes R."/>
            <person name="Keri Z."/>
            <person name="Labutti K."/>
            <person name="Lipzen A."/>
            <person name="Lombard V."/>
            <person name="Magnuson J."/>
            <person name="Maillard F."/>
            <person name="Morin E."/>
            <person name="Murat C."/>
            <person name="Nolan M."/>
            <person name="Ohm R."/>
            <person name="Pangilinan J."/>
            <person name="Pereira M."/>
            <person name="Perotto S."/>
            <person name="Peter M."/>
            <person name="Riley R."/>
            <person name="Sitrit Y."/>
            <person name="Stielow B."/>
            <person name="Szollosi G."/>
            <person name="Zifcakova L."/>
            <person name="Stursova M."/>
            <person name="Spatafora J.W."/>
            <person name="Tedersoo L."/>
            <person name="Vaario L.-M."/>
            <person name="Yamada A."/>
            <person name="Yan M."/>
            <person name="Wang P."/>
            <person name="Xu J."/>
            <person name="Bruns T."/>
            <person name="Baldrian P."/>
            <person name="Vilgalys R."/>
            <person name="Henrissat B."/>
            <person name="Grigoriev I.V."/>
            <person name="Hibbett D."/>
            <person name="Nagy L.G."/>
            <person name="Martin F.M."/>
        </authorList>
    </citation>
    <scope>NUCLEOTIDE SEQUENCE</scope>
    <source>
        <strain evidence="10">UH-Tt-Lm1</strain>
    </source>
</reference>
<dbReference type="InterPro" id="IPR008271">
    <property type="entry name" value="Ser/Thr_kinase_AS"/>
</dbReference>
<dbReference type="Proteomes" id="UP000736335">
    <property type="component" value="Unassembled WGS sequence"/>
</dbReference>
<feature type="compositionally biased region" description="Low complexity" evidence="8">
    <location>
        <begin position="759"/>
        <end position="778"/>
    </location>
</feature>
<comment type="caution">
    <text evidence="10">The sequence shown here is derived from an EMBL/GenBank/DDBJ whole genome shotgun (WGS) entry which is preliminary data.</text>
</comment>
<evidence type="ECO:0000256" key="3">
    <source>
        <dbReference type="ARBA" id="ARBA00022679"/>
    </source>
</evidence>
<dbReference type="Gene3D" id="3.30.200.20">
    <property type="entry name" value="Phosphorylase Kinase, domain 1"/>
    <property type="match status" value="1"/>
</dbReference>
<reference evidence="10" key="1">
    <citation type="journal article" date="2020" name="Nat. Commun.">
        <title>Large-scale genome sequencing of mycorrhizal fungi provides insights into the early evolution of symbiotic traits.</title>
        <authorList>
            <person name="Miyauchi S."/>
            <person name="Kiss E."/>
            <person name="Kuo A."/>
            <person name="Drula E."/>
            <person name="Kohler A."/>
            <person name="Sanchez-Garcia M."/>
            <person name="Morin E."/>
            <person name="Andreopoulos B."/>
            <person name="Barry K.W."/>
            <person name="Bonito G."/>
            <person name="Buee M."/>
            <person name="Carver A."/>
            <person name="Chen C."/>
            <person name="Cichocki N."/>
            <person name="Clum A."/>
            <person name="Culley D."/>
            <person name="Crous P.W."/>
            <person name="Fauchery L."/>
            <person name="Girlanda M."/>
            <person name="Hayes R.D."/>
            <person name="Keri Z."/>
            <person name="LaButti K."/>
            <person name="Lipzen A."/>
            <person name="Lombard V."/>
            <person name="Magnuson J."/>
            <person name="Maillard F."/>
            <person name="Murat C."/>
            <person name="Nolan M."/>
            <person name="Ohm R.A."/>
            <person name="Pangilinan J."/>
            <person name="Pereira M.F."/>
            <person name="Perotto S."/>
            <person name="Peter M."/>
            <person name="Pfister S."/>
            <person name="Riley R."/>
            <person name="Sitrit Y."/>
            <person name="Stielow J.B."/>
            <person name="Szollosi G."/>
            <person name="Zifcakova L."/>
            <person name="Stursova M."/>
            <person name="Spatafora J.W."/>
            <person name="Tedersoo L."/>
            <person name="Vaario L.M."/>
            <person name="Yamada A."/>
            <person name="Yan M."/>
            <person name="Wang P."/>
            <person name="Xu J."/>
            <person name="Bruns T."/>
            <person name="Baldrian P."/>
            <person name="Vilgalys R."/>
            <person name="Dunand C."/>
            <person name="Henrissat B."/>
            <person name="Grigoriev I.V."/>
            <person name="Hibbett D."/>
            <person name="Nagy L.G."/>
            <person name="Martin F.M."/>
        </authorList>
    </citation>
    <scope>NUCLEOTIDE SEQUENCE</scope>
    <source>
        <strain evidence="10">UH-Tt-Lm1</strain>
    </source>
</reference>
<keyword evidence="1" id="KW-0723">Serine/threonine-protein kinase</keyword>
<dbReference type="GO" id="GO:0004674">
    <property type="term" value="F:protein serine/threonine kinase activity"/>
    <property type="evidence" value="ECO:0007669"/>
    <property type="project" value="UniProtKB-KW"/>
</dbReference>
<gene>
    <name evidence="10" type="ORF">BJ322DRAFT_434586</name>
</gene>
<dbReference type="InterPro" id="IPR011009">
    <property type="entry name" value="Kinase-like_dom_sf"/>
</dbReference>
<dbReference type="PROSITE" id="PS00108">
    <property type="entry name" value="PROTEIN_KINASE_ST"/>
    <property type="match status" value="1"/>
</dbReference>
<feature type="region of interest" description="Disordered" evidence="8">
    <location>
        <begin position="105"/>
        <end position="153"/>
    </location>
</feature>
<proteinExistence type="predicted"/>
<keyword evidence="3" id="KW-0808">Transferase</keyword>
<protein>
    <submittedName>
        <fullName evidence="10">Kinase-like domain-containing protein</fullName>
    </submittedName>
</protein>
<organism evidence="10 11">
    <name type="scientific">Thelephora terrestris</name>
    <dbReference type="NCBI Taxonomy" id="56493"/>
    <lineage>
        <taxon>Eukaryota</taxon>
        <taxon>Fungi</taxon>
        <taxon>Dikarya</taxon>
        <taxon>Basidiomycota</taxon>
        <taxon>Agaricomycotina</taxon>
        <taxon>Agaricomycetes</taxon>
        <taxon>Thelephorales</taxon>
        <taxon>Thelephoraceae</taxon>
        <taxon>Thelephora</taxon>
    </lineage>
</organism>
<feature type="compositionally biased region" description="Polar residues" evidence="8">
    <location>
        <begin position="333"/>
        <end position="346"/>
    </location>
</feature>
<dbReference type="EMBL" id="WIUZ02000002">
    <property type="protein sequence ID" value="KAF9791201.1"/>
    <property type="molecule type" value="Genomic_DNA"/>
</dbReference>
<keyword evidence="4 7" id="KW-0547">Nucleotide-binding</keyword>
<feature type="region of interest" description="Disordered" evidence="8">
    <location>
        <begin position="742"/>
        <end position="786"/>
    </location>
</feature>
<evidence type="ECO:0000256" key="4">
    <source>
        <dbReference type="ARBA" id="ARBA00022741"/>
    </source>
</evidence>
<dbReference type="PROSITE" id="PS00107">
    <property type="entry name" value="PROTEIN_KINASE_ATP"/>
    <property type="match status" value="1"/>
</dbReference>
<feature type="region of interest" description="Disordered" evidence="8">
    <location>
        <begin position="40"/>
        <end position="67"/>
    </location>
</feature>
<sequence>MTGDSSTGVSKAARAKGKVKKSWISVTSKLKRALHIKQPTEAPVEVTSSLQGENPAAHLAAPEDNDNRTCTSLSIFSGLHKFGDGHISPSSPKGANLHNQVTEVNYPGSAPRRQETGPNDSVRSDAAVSGSVGSDAGNTQEAREQKPLPDLPSRIVHAPVQNVIARDYQCPPAIRIEIPNPIPESTVAHPKETPARTPGIPLLNAFFTPHRPTILLDAQNAPKKATVKPASPSSAMVISPIGASPTPKRNVPTTMLDTPEMPPSPLKRRGRIPEVFDSPTTIPDNQSSVLSPRSPRRPPSPSVDPPLPENEEKKDFGVIGDRRVVKNRPRSQLVGNGSRNQENTAPVPSVASRPIYVGRQGQQKYYVGKFLGGGGMGKVYSALKWQDMTYVALKVVKRKKFGDPSWFKDELTTMRAIAETRFFHSRSERGLRFANFLIESWYDKDRVYLVMPLCVGTLTDQLQRIRLDRLTVRVYAAQLMCGLEALHDLKIMHCDLKPDNILIHPTGHLVITDFGLSISWLDARYRGDPPRSFRGRRIAGTDGYMAPELASAFSDPNKPRRANFGFAADIWSLGVVIAELGMGGRRLVSFENEEEKKHWRGDFSRFSLNMVSSREMLMKRVRKNLRGHHKMLVERMVDVNEASRATFDEMASHPFFSELDMNRVLINDYKGPTPPLEEVLPCKHEPVEKAWFSMHSRTGGGGEPLSEDSEQSQFVMQDLDRVVIPEDFVWEINEARQKLVQEYEASNNPARRSGKAVDYKPPSRNSSYYPSSPSMSLPGRVSVAAP</sequence>
<dbReference type="AlphaFoldDB" id="A0A9P6HQ05"/>
<name>A0A9P6HQ05_9AGAM</name>
<keyword evidence="11" id="KW-1185">Reference proteome</keyword>
<evidence type="ECO:0000256" key="5">
    <source>
        <dbReference type="ARBA" id="ARBA00022777"/>
    </source>
</evidence>
<evidence type="ECO:0000313" key="11">
    <source>
        <dbReference type="Proteomes" id="UP000736335"/>
    </source>
</evidence>
<dbReference type="Pfam" id="PF00069">
    <property type="entry name" value="Pkinase"/>
    <property type="match status" value="1"/>
</dbReference>
<evidence type="ECO:0000256" key="7">
    <source>
        <dbReference type="PROSITE-ProRule" id="PRU10141"/>
    </source>
</evidence>
<feature type="region of interest" description="Disordered" evidence="8">
    <location>
        <begin position="225"/>
        <end position="347"/>
    </location>
</feature>
<dbReference type="InterPro" id="IPR017441">
    <property type="entry name" value="Protein_kinase_ATP_BS"/>
</dbReference>
<keyword evidence="5 10" id="KW-0418">Kinase</keyword>
<feature type="domain" description="Protein kinase" evidence="9">
    <location>
        <begin position="365"/>
        <end position="656"/>
    </location>
</feature>
<keyword evidence="2" id="KW-0597">Phosphoprotein</keyword>
<evidence type="ECO:0000256" key="1">
    <source>
        <dbReference type="ARBA" id="ARBA00022527"/>
    </source>
</evidence>
<dbReference type="GO" id="GO:0005524">
    <property type="term" value="F:ATP binding"/>
    <property type="evidence" value="ECO:0007669"/>
    <property type="project" value="UniProtKB-UniRule"/>
</dbReference>
<evidence type="ECO:0000256" key="2">
    <source>
        <dbReference type="ARBA" id="ARBA00022553"/>
    </source>
</evidence>
<dbReference type="CDD" id="cd00180">
    <property type="entry name" value="PKc"/>
    <property type="match status" value="1"/>
</dbReference>
<dbReference type="PROSITE" id="PS50011">
    <property type="entry name" value="PROTEIN_KINASE_DOM"/>
    <property type="match status" value="1"/>
</dbReference>
<evidence type="ECO:0000256" key="6">
    <source>
        <dbReference type="ARBA" id="ARBA00022840"/>
    </source>
</evidence>